<sequence length="110" mass="13017">MQEILYWGNKNEKKTFKNTLALIFQRYIIIDNKKYRLPYYIKIPKELLNFIYGMGGFLMVGGSISMFFQSLNIKPNLWIVVPLTIFIALLINFLIVYFSPLVEVKEKINE</sequence>
<evidence type="ECO:0000313" key="2">
    <source>
        <dbReference type="EMBL" id="RXJ61203.1"/>
    </source>
</evidence>
<organism evidence="2 3">
    <name type="scientific">Halarcobacter anaerophilus</name>
    <dbReference type="NCBI Taxonomy" id="877500"/>
    <lineage>
        <taxon>Bacteria</taxon>
        <taxon>Pseudomonadati</taxon>
        <taxon>Campylobacterota</taxon>
        <taxon>Epsilonproteobacteria</taxon>
        <taxon>Campylobacterales</taxon>
        <taxon>Arcobacteraceae</taxon>
        <taxon>Halarcobacter</taxon>
    </lineage>
</organism>
<keyword evidence="3" id="KW-1185">Reference proteome</keyword>
<dbReference type="RefSeq" id="WP_129083015.1">
    <property type="nucleotide sequence ID" value="NZ_CP041070.1"/>
</dbReference>
<reference evidence="2 3" key="1">
    <citation type="submission" date="2017-10" db="EMBL/GenBank/DDBJ databases">
        <title>Genomics of the genus Arcobacter.</title>
        <authorList>
            <person name="Perez-Cataluna A."/>
            <person name="Figueras M.J."/>
        </authorList>
    </citation>
    <scope>NUCLEOTIDE SEQUENCE [LARGE SCALE GENOMIC DNA]</scope>
    <source>
        <strain evidence="2 3">DSM 24636</strain>
    </source>
</reference>
<keyword evidence="1" id="KW-0472">Membrane</keyword>
<dbReference type="AlphaFoldDB" id="A0A4Q0XVM1"/>
<gene>
    <name evidence="2" type="ORF">CRV06_14405</name>
</gene>
<name>A0A4Q0XVM1_9BACT</name>
<dbReference type="EMBL" id="PDKO01000019">
    <property type="protein sequence ID" value="RXJ61203.1"/>
    <property type="molecule type" value="Genomic_DNA"/>
</dbReference>
<protein>
    <submittedName>
        <fullName evidence="2">Uncharacterized protein</fullName>
    </submittedName>
</protein>
<accession>A0A4Q0XVM1</accession>
<dbReference type="OrthoDB" id="9973404at2"/>
<comment type="caution">
    <text evidence="2">The sequence shown here is derived from an EMBL/GenBank/DDBJ whole genome shotgun (WGS) entry which is preliminary data.</text>
</comment>
<keyword evidence="1" id="KW-0812">Transmembrane</keyword>
<evidence type="ECO:0000256" key="1">
    <source>
        <dbReference type="SAM" id="Phobius"/>
    </source>
</evidence>
<dbReference type="Proteomes" id="UP000290191">
    <property type="component" value="Unassembled WGS sequence"/>
</dbReference>
<feature type="transmembrane region" description="Helical" evidence="1">
    <location>
        <begin position="50"/>
        <end position="71"/>
    </location>
</feature>
<proteinExistence type="predicted"/>
<keyword evidence="1" id="KW-1133">Transmembrane helix</keyword>
<evidence type="ECO:0000313" key="3">
    <source>
        <dbReference type="Proteomes" id="UP000290191"/>
    </source>
</evidence>
<feature type="transmembrane region" description="Helical" evidence="1">
    <location>
        <begin position="77"/>
        <end position="98"/>
    </location>
</feature>